<dbReference type="InterPro" id="IPR006501">
    <property type="entry name" value="Pectinesterase_inhib_dom"/>
</dbReference>
<organism evidence="5 6">
    <name type="scientific">Dendrobium chrysotoxum</name>
    <name type="common">Orchid</name>
    <dbReference type="NCBI Taxonomy" id="161865"/>
    <lineage>
        <taxon>Eukaryota</taxon>
        <taxon>Viridiplantae</taxon>
        <taxon>Streptophyta</taxon>
        <taxon>Embryophyta</taxon>
        <taxon>Tracheophyta</taxon>
        <taxon>Spermatophyta</taxon>
        <taxon>Magnoliopsida</taxon>
        <taxon>Liliopsida</taxon>
        <taxon>Asparagales</taxon>
        <taxon>Orchidaceae</taxon>
        <taxon>Epidendroideae</taxon>
        <taxon>Malaxideae</taxon>
        <taxon>Dendrobiinae</taxon>
        <taxon>Dendrobium</taxon>
    </lineage>
</organism>
<comment type="similarity">
    <text evidence="3">Belongs to the PMEI family.</text>
</comment>
<dbReference type="SMART" id="SM00856">
    <property type="entry name" value="PMEI"/>
    <property type="match status" value="1"/>
</dbReference>
<dbReference type="Pfam" id="PF04043">
    <property type="entry name" value="PMEI"/>
    <property type="match status" value="1"/>
</dbReference>
<keyword evidence="6" id="KW-1185">Reference proteome</keyword>
<evidence type="ECO:0000256" key="2">
    <source>
        <dbReference type="ARBA" id="ARBA00023157"/>
    </source>
</evidence>
<reference evidence="5 6" key="1">
    <citation type="journal article" date="2021" name="Hortic Res">
        <title>Chromosome-scale assembly of the Dendrobium chrysotoxum genome enhances the understanding of orchid evolution.</title>
        <authorList>
            <person name="Zhang Y."/>
            <person name="Zhang G.Q."/>
            <person name="Zhang D."/>
            <person name="Liu X.D."/>
            <person name="Xu X.Y."/>
            <person name="Sun W.H."/>
            <person name="Yu X."/>
            <person name="Zhu X."/>
            <person name="Wang Z.W."/>
            <person name="Zhao X."/>
            <person name="Zhong W.Y."/>
            <person name="Chen H."/>
            <person name="Yin W.L."/>
            <person name="Huang T."/>
            <person name="Niu S.C."/>
            <person name="Liu Z.J."/>
        </authorList>
    </citation>
    <scope>NUCLEOTIDE SEQUENCE [LARGE SCALE GENOMIC DNA]</scope>
    <source>
        <strain evidence="5">Lindl</strain>
    </source>
</reference>
<comment type="caution">
    <text evidence="5">The sequence shown here is derived from an EMBL/GenBank/DDBJ whole genome shotgun (WGS) entry which is preliminary data.</text>
</comment>
<evidence type="ECO:0000256" key="1">
    <source>
        <dbReference type="ARBA" id="ARBA00022729"/>
    </source>
</evidence>
<dbReference type="GO" id="GO:0004857">
    <property type="term" value="F:enzyme inhibitor activity"/>
    <property type="evidence" value="ECO:0007669"/>
    <property type="project" value="InterPro"/>
</dbReference>
<gene>
    <name evidence="5" type="ORF">IEQ34_008786</name>
</gene>
<dbReference type="NCBIfam" id="TIGR01614">
    <property type="entry name" value="PME_inhib"/>
    <property type="match status" value="1"/>
</dbReference>
<dbReference type="InterPro" id="IPR035513">
    <property type="entry name" value="Invertase/methylesterase_inhib"/>
</dbReference>
<dbReference type="PANTHER" id="PTHR35357">
    <property type="entry name" value="OS02G0537100 PROTEIN"/>
    <property type="match status" value="1"/>
</dbReference>
<dbReference type="SUPFAM" id="SSF101148">
    <property type="entry name" value="Plant invertase/pectin methylesterase inhibitor"/>
    <property type="match status" value="1"/>
</dbReference>
<dbReference type="AlphaFoldDB" id="A0AAV7GYP9"/>
<accession>A0AAV7GYP9</accession>
<dbReference type="Gene3D" id="1.20.140.40">
    <property type="entry name" value="Invertase/pectin methylesterase inhibitor family protein"/>
    <property type="match status" value="1"/>
</dbReference>
<keyword evidence="2" id="KW-1015">Disulfide bond</keyword>
<sequence>MNPPSFLVRHLKTLMASCSTLAFLITLLISSAAAAAASTHPAIPSLIHRACSQTASNLQKLCISSLSAEPPSANADLRLLSIIAVRIAANNASQTAAYLSAQQTDAAASAAVDPMLYQCVADCTDLYVDVAEQLDVTTAAIDDEADKDAMIWLNAAMADVISCEKGCGAVATAEIRRRNDGAKNLLNITISFTKLLMAPKGL</sequence>
<feature type="domain" description="Pectinesterase inhibitor" evidence="4">
    <location>
        <begin position="42"/>
        <end position="192"/>
    </location>
</feature>
<keyword evidence="1" id="KW-0732">Signal</keyword>
<evidence type="ECO:0000313" key="6">
    <source>
        <dbReference type="Proteomes" id="UP000775213"/>
    </source>
</evidence>
<dbReference type="EMBL" id="JAGFBR010000009">
    <property type="protein sequence ID" value="KAH0461211.1"/>
    <property type="molecule type" value="Genomic_DNA"/>
</dbReference>
<name>A0AAV7GYP9_DENCH</name>
<dbReference type="Proteomes" id="UP000775213">
    <property type="component" value="Unassembled WGS sequence"/>
</dbReference>
<evidence type="ECO:0000313" key="5">
    <source>
        <dbReference type="EMBL" id="KAH0461211.1"/>
    </source>
</evidence>
<protein>
    <recommendedName>
        <fullName evidence="4">Pectinesterase inhibitor domain-containing protein</fullName>
    </recommendedName>
</protein>
<dbReference type="PANTHER" id="PTHR35357:SF8">
    <property type="entry name" value="OS01G0111000 PROTEIN"/>
    <property type="match status" value="1"/>
</dbReference>
<evidence type="ECO:0000259" key="4">
    <source>
        <dbReference type="SMART" id="SM00856"/>
    </source>
</evidence>
<evidence type="ECO:0000256" key="3">
    <source>
        <dbReference type="ARBA" id="ARBA00038471"/>
    </source>
</evidence>
<proteinExistence type="inferred from homology"/>